<proteinExistence type="predicted"/>
<reference evidence="1 2" key="1">
    <citation type="submission" date="2024-02" db="EMBL/GenBank/DDBJ databases">
        <title>A draft genome for the cacao thread blight pathogen Marasmius crinis-equi.</title>
        <authorList>
            <person name="Cohen S.P."/>
            <person name="Baruah I.K."/>
            <person name="Amoako-Attah I."/>
            <person name="Bukari Y."/>
            <person name="Meinhardt L.W."/>
            <person name="Bailey B.A."/>
        </authorList>
    </citation>
    <scope>NUCLEOTIDE SEQUENCE [LARGE SCALE GENOMIC DNA]</scope>
    <source>
        <strain evidence="1 2">GH-76</strain>
    </source>
</reference>
<evidence type="ECO:0000313" key="1">
    <source>
        <dbReference type="EMBL" id="KAL0571018.1"/>
    </source>
</evidence>
<gene>
    <name evidence="1" type="ORF">V5O48_010939</name>
</gene>
<comment type="caution">
    <text evidence="1">The sequence shown here is derived from an EMBL/GenBank/DDBJ whole genome shotgun (WGS) entry which is preliminary data.</text>
</comment>
<organism evidence="1 2">
    <name type="scientific">Marasmius crinis-equi</name>
    <dbReference type="NCBI Taxonomy" id="585013"/>
    <lineage>
        <taxon>Eukaryota</taxon>
        <taxon>Fungi</taxon>
        <taxon>Dikarya</taxon>
        <taxon>Basidiomycota</taxon>
        <taxon>Agaricomycotina</taxon>
        <taxon>Agaricomycetes</taxon>
        <taxon>Agaricomycetidae</taxon>
        <taxon>Agaricales</taxon>
        <taxon>Marasmiineae</taxon>
        <taxon>Marasmiaceae</taxon>
        <taxon>Marasmius</taxon>
    </lineage>
</organism>
<accession>A0ABR3F7A3</accession>
<dbReference type="Proteomes" id="UP001465976">
    <property type="component" value="Unassembled WGS sequence"/>
</dbReference>
<name>A0ABR3F7A3_9AGAR</name>
<keyword evidence="2" id="KW-1185">Reference proteome</keyword>
<protein>
    <submittedName>
        <fullName evidence="1">Uncharacterized protein</fullName>
    </submittedName>
</protein>
<sequence>MDYPPQQVKLILSCLKTLAPHLERASSITMTLVWRSWTGVLEKWIVFFLTTPEEVHLMDNTPFFCRADPPQRRSRCWPNHNLLILHVWFRDIERNHPSLRQWTRPALVSIQPVSTDLNHTSTKPLARSDGFHTNRDTVLVQHFNRLELSPPEMTGAELQDFRAYHSLLASDRSVDDLDREPFLCDRIFVQMVTTIYLLICICKYTQLTADATSTTQQIQAITRLSLDLINLFLVNPRRAEQVLEHRFIQAVLSGTLLSGNEEVSTVQIIEILTEISRYLLNHGVLGAFIRASRKERAKRRALTLYDIRRQIKTRVGFCTDAPPFSALQGINIPVIPAVRDVLQSFSALEPVLNFTGSTDTEMSANEIGNAKRIHHTTTRLSGGM</sequence>
<evidence type="ECO:0000313" key="2">
    <source>
        <dbReference type="Proteomes" id="UP001465976"/>
    </source>
</evidence>
<dbReference type="EMBL" id="JBAHYK010000838">
    <property type="protein sequence ID" value="KAL0571018.1"/>
    <property type="molecule type" value="Genomic_DNA"/>
</dbReference>